<organism evidence="4 5">
    <name type="scientific">Lophiostoma macrostomum CBS 122681</name>
    <dbReference type="NCBI Taxonomy" id="1314788"/>
    <lineage>
        <taxon>Eukaryota</taxon>
        <taxon>Fungi</taxon>
        <taxon>Dikarya</taxon>
        <taxon>Ascomycota</taxon>
        <taxon>Pezizomycotina</taxon>
        <taxon>Dothideomycetes</taxon>
        <taxon>Pleosporomycetidae</taxon>
        <taxon>Pleosporales</taxon>
        <taxon>Lophiostomataceae</taxon>
        <taxon>Lophiostoma</taxon>
    </lineage>
</organism>
<dbReference type="EMBL" id="MU004325">
    <property type="protein sequence ID" value="KAF2657476.1"/>
    <property type="molecule type" value="Genomic_DNA"/>
</dbReference>
<dbReference type="OrthoDB" id="10251809at2759"/>
<keyword evidence="2" id="KW-0677">Repeat</keyword>
<dbReference type="InterPro" id="IPR015915">
    <property type="entry name" value="Kelch-typ_b-propeller"/>
</dbReference>
<name>A0A6A6TDB4_9PLEO</name>
<evidence type="ECO:0000313" key="4">
    <source>
        <dbReference type="EMBL" id="KAF2657476.1"/>
    </source>
</evidence>
<dbReference type="PANTHER" id="PTHR46093:SF18">
    <property type="entry name" value="FIBRONECTIN TYPE-III DOMAIN-CONTAINING PROTEIN"/>
    <property type="match status" value="1"/>
</dbReference>
<dbReference type="Gene3D" id="2.120.10.80">
    <property type="entry name" value="Kelch-type beta propeller"/>
    <property type="match status" value="1"/>
</dbReference>
<dbReference type="PANTHER" id="PTHR46093">
    <property type="entry name" value="ACYL-COA-BINDING DOMAIN-CONTAINING PROTEIN 5"/>
    <property type="match status" value="1"/>
</dbReference>
<feature type="chain" id="PRO_5025540065" description="Galactose oxidase" evidence="3">
    <location>
        <begin position="25"/>
        <end position="483"/>
    </location>
</feature>
<protein>
    <recommendedName>
        <fullName evidence="6">Galactose oxidase</fullName>
    </recommendedName>
</protein>
<evidence type="ECO:0000313" key="5">
    <source>
        <dbReference type="Proteomes" id="UP000799324"/>
    </source>
</evidence>
<keyword evidence="5" id="KW-1185">Reference proteome</keyword>
<keyword evidence="1" id="KW-0880">Kelch repeat</keyword>
<gene>
    <name evidence="4" type="ORF">K491DRAFT_691106</name>
</gene>
<evidence type="ECO:0000256" key="2">
    <source>
        <dbReference type="ARBA" id="ARBA00022737"/>
    </source>
</evidence>
<sequence>MLLDSILGMLNMFLMHASVTRGEAVPPVPTNYFCGRYGHAATKRGDGIFVYGGRRQGGVANGTVTASDSGLVKLNLSSSWDVFTGGAQLTYVDSLHDVTKPPPLLIGGSIFHDSDDNGEFILYGGGTANMSNTSTSPMSSFPVNQTMWSFSMDNSSWVTGPTEQQKGLEFAPKHGAYVQSDEHGLAFYFNGLIQNATKEHPSLAMTVIDIQTQRTRRVSTAAISSTEARIGPALQYIPELGDKGGLVLIGGDTRQYGNEPNASNVDTMAPLDLIHVLDVGSLDAGDGIWYSQPTNGRVPDPRMDFCAITIPSPDQSGYHIYIVAGRSPARAFDEVWVLSLPQFQWTQVYNGTHPNFGATCHLVGTKQLLLLGGDDQKAREKCEETKITLFDLTNLKWTPNYVKDGAEFRVPKAVYEWIGGTGMGQANMTEPEGGFSSEGLRNMFSGLALTSQKYGMTSCGTAMLGRFSLATSLAVSIFSVLLL</sequence>
<dbReference type="SUPFAM" id="SSF50965">
    <property type="entry name" value="Galactose oxidase, central domain"/>
    <property type="match status" value="1"/>
</dbReference>
<proteinExistence type="predicted"/>
<feature type="signal peptide" evidence="3">
    <location>
        <begin position="1"/>
        <end position="24"/>
    </location>
</feature>
<dbReference type="AlphaFoldDB" id="A0A6A6TDB4"/>
<evidence type="ECO:0000256" key="1">
    <source>
        <dbReference type="ARBA" id="ARBA00022441"/>
    </source>
</evidence>
<dbReference type="Proteomes" id="UP000799324">
    <property type="component" value="Unassembled WGS sequence"/>
</dbReference>
<dbReference type="InterPro" id="IPR011043">
    <property type="entry name" value="Gal_Oxase/kelch_b-propeller"/>
</dbReference>
<accession>A0A6A6TDB4</accession>
<evidence type="ECO:0008006" key="6">
    <source>
        <dbReference type="Google" id="ProtNLM"/>
    </source>
</evidence>
<evidence type="ECO:0000256" key="3">
    <source>
        <dbReference type="SAM" id="SignalP"/>
    </source>
</evidence>
<keyword evidence="3" id="KW-0732">Signal</keyword>
<reference evidence="4" key="1">
    <citation type="journal article" date="2020" name="Stud. Mycol.">
        <title>101 Dothideomycetes genomes: a test case for predicting lifestyles and emergence of pathogens.</title>
        <authorList>
            <person name="Haridas S."/>
            <person name="Albert R."/>
            <person name="Binder M."/>
            <person name="Bloem J."/>
            <person name="Labutti K."/>
            <person name="Salamov A."/>
            <person name="Andreopoulos B."/>
            <person name="Baker S."/>
            <person name="Barry K."/>
            <person name="Bills G."/>
            <person name="Bluhm B."/>
            <person name="Cannon C."/>
            <person name="Castanera R."/>
            <person name="Culley D."/>
            <person name="Daum C."/>
            <person name="Ezra D."/>
            <person name="Gonzalez J."/>
            <person name="Henrissat B."/>
            <person name="Kuo A."/>
            <person name="Liang C."/>
            <person name="Lipzen A."/>
            <person name="Lutzoni F."/>
            <person name="Magnuson J."/>
            <person name="Mondo S."/>
            <person name="Nolan M."/>
            <person name="Ohm R."/>
            <person name="Pangilinan J."/>
            <person name="Park H.-J."/>
            <person name="Ramirez L."/>
            <person name="Alfaro M."/>
            <person name="Sun H."/>
            <person name="Tritt A."/>
            <person name="Yoshinaga Y."/>
            <person name="Zwiers L.-H."/>
            <person name="Turgeon B."/>
            <person name="Goodwin S."/>
            <person name="Spatafora J."/>
            <person name="Crous P."/>
            <person name="Grigoriev I."/>
        </authorList>
    </citation>
    <scope>NUCLEOTIDE SEQUENCE</scope>
    <source>
        <strain evidence="4">CBS 122681</strain>
    </source>
</reference>